<dbReference type="Pfam" id="PF00782">
    <property type="entry name" value="DSPc"/>
    <property type="match status" value="1"/>
</dbReference>
<organism evidence="2 3">
    <name type="scientific">Lysinibacillus parviboronicapiens</name>
    <dbReference type="NCBI Taxonomy" id="436516"/>
    <lineage>
        <taxon>Bacteria</taxon>
        <taxon>Bacillati</taxon>
        <taxon>Bacillota</taxon>
        <taxon>Bacilli</taxon>
        <taxon>Bacillales</taxon>
        <taxon>Bacillaceae</taxon>
        <taxon>Lysinibacillus</taxon>
    </lineage>
</organism>
<dbReference type="Gene3D" id="3.90.190.10">
    <property type="entry name" value="Protein tyrosine phosphatase superfamily"/>
    <property type="match status" value="1"/>
</dbReference>
<protein>
    <submittedName>
        <fullName evidence="2">Protein-tyrosine phosphatase</fullName>
    </submittedName>
</protein>
<dbReference type="SUPFAM" id="SSF52799">
    <property type="entry name" value="(Phosphotyrosine protein) phosphatases II"/>
    <property type="match status" value="1"/>
</dbReference>
<dbReference type="PANTHER" id="PTHR47216:SF4">
    <property type="entry name" value="OS01G0859400 PROTEIN"/>
    <property type="match status" value="1"/>
</dbReference>
<evidence type="ECO:0000313" key="3">
    <source>
        <dbReference type="Proteomes" id="UP001549363"/>
    </source>
</evidence>
<dbReference type="InterPro" id="IPR000340">
    <property type="entry name" value="Dual-sp_phosphatase_cat-dom"/>
</dbReference>
<evidence type="ECO:0000313" key="2">
    <source>
        <dbReference type="EMBL" id="MET4562127.1"/>
    </source>
</evidence>
<keyword evidence="3" id="KW-1185">Reference proteome</keyword>
<reference evidence="2 3" key="1">
    <citation type="submission" date="2024-06" db="EMBL/GenBank/DDBJ databases">
        <title>Sorghum-associated microbial communities from plants grown in Nebraska, USA.</title>
        <authorList>
            <person name="Schachtman D."/>
        </authorList>
    </citation>
    <scope>NUCLEOTIDE SEQUENCE [LARGE SCALE GENOMIC DNA]</scope>
    <source>
        <strain evidence="2 3">736</strain>
    </source>
</reference>
<dbReference type="RefSeq" id="WP_235616377.1">
    <property type="nucleotide sequence ID" value="NZ_CP073713.1"/>
</dbReference>
<proteinExistence type="predicted"/>
<gene>
    <name evidence="2" type="ORF">ABIA69_003312</name>
</gene>
<dbReference type="PANTHER" id="PTHR47216">
    <property type="match status" value="1"/>
</dbReference>
<feature type="domain" description="Tyrosine specific protein phosphatases" evidence="1">
    <location>
        <begin position="64"/>
        <end position="137"/>
    </location>
</feature>
<dbReference type="Proteomes" id="UP001549363">
    <property type="component" value="Unassembled WGS sequence"/>
</dbReference>
<comment type="caution">
    <text evidence="2">The sequence shown here is derived from an EMBL/GenBank/DDBJ whole genome shotgun (WGS) entry which is preliminary data.</text>
</comment>
<dbReference type="PROSITE" id="PS50056">
    <property type="entry name" value="TYR_PHOSPHATASE_2"/>
    <property type="match status" value="1"/>
</dbReference>
<accession>A0ABV2PMF0</accession>
<dbReference type="EMBL" id="JBEPSB010000017">
    <property type="protein sequence ID" value="MET4562127.1"/>
    <property type="molecule type" value="Genomic_DNA"/>
</dbReference>
<name>A0ABV2PMF0_9BACI</name>
<evidence type="ECO:0000259" key="1">
    <source>
        <dbReference type="PROSITE" id="PS50056"/>
    </source>
</evidence>
<dbReference type="InterPro" id="IPR000387">
    <property type="entry name" value="Tyr_Pase_dom"/>
</dbReference>
<dbReference type="InterPro" id="IPR029021">
    <property type="entry name" value="Prot-tyrosine_phosphatase-like"/>
</dbReference>
<sequence length="144" mass="15693">MMEKNYDVLVKDRLYFGGAKDAEAAFANESVDVVIDVRVNGLSTEEQVKVNYTYKHLPIADEEEEVASSIEKVAQEIVTTYEAGQKVYFHCGSGGGRAGVAATAVLMELGLASTLEEAEQAVKNARSQVTIRPNMAKALTKLYK</sequence>